<dbReference type="EMBL" id="JAACJN010000001">
    <property type="protein sequence ID" value="KAF5393975.1"/>
    <property type="molecule type" value="Genomic_DNA"/>
</dbReference>
<feature type="region of interest" description="Disordered" evidence="2">
    <location>
        <begin position="49"/>
        <end position="93"/>
    </location>
</feature>
<protein>
    <submittedName>
        <fullName evidence="3">Uncharacterized protein</fullName>
    </submittedName>
</protein>
<name>A0A8H5I6F0_9AGAR</name>
<feature type="compositionally biased region" description="Low complexity" evidence="2">
    <location>
        <begin position="147"/>
        <end position="157"/>
    </location>
</feature>
<evidence type="ECO:0000256" key="1">
    <source>
        <dbReference type="SAM" id="Coils"/>
    </source>
</evidence>
<keyword evidence="4" id="KW-1185">Reference proteome</keyword>
<feature type="compositionally biased region" description="Polar residues" evidence="2">
    <location>
        <begin position="62"/>
        <end position="76"/>
    </location>
</feature>
<comment type="caution">
    <text evidence="3">The sequence shown here is derived from an EMBL/GenBank/DDBJ whole genome shotgun (WGS) entry which is preliminary data.</text>
</comment>
<accession>A0A8H5I6F0</accession>
<feature type="region of interest" description="Disordered" evidence="2">
    <location>
        <begin position="283"/>
        <end position="313"/>
    </location>
</feature>
<dbReference type="Proteomes" id="UP000518752">
    <property type="component" value="Unassembled WGS sequence"/>
</dbReference>
<proteinExistence type="predicted"/>
<feature type="region of interest" description="Disordered" evidence="2">
    <location>
        <begin position="147"/>
        <end position="175"/>
    </location>
</feature>
<evidence type="ECO:0000256" key="2">
    <source>
        <dbReference type="SAM" id="MobiDB-lite"/>
    </source>
</evidence>
<feature type="coiled-coil region" evidence="1">
    <location>
        <begin position="322"/>
        <end position="349"/>
    </location>
</feature>
<dbReference type="OrthoDB" id="3018316at2759"/>
<gene>
    <name evidence="3" type="ORF">D9757_000205</name>
</gene>
<evidence type="ECO:0000313" key="3">
    <source>
        <dbReference type="EMBL" id="KAF5393975.1"/>
    </source>
</evidence>
<organism evidence="3 4">
    <name type="scientific">Collybiopsis confluens</name>
    <dbReference type="NCBI Taxonomy" id="2823264"/>
    <lineage>
        <taxon>Eukaryota</taxon>
        <taxon>Fungi</taxon>
        <taxon>Dikarya</taxon>
        <taxon>Basidiomycota</taxon>
        <taxon>Agaricomycotina</taxon>
        <taxon>Agaricomycetes</taxon>
        <taxon>Agaricomycetidae</taxon>
        <taxon>Agaricales</taxon>
        <taxon>Marasmiineae</taxon>
        <taxon>Omphalotaceae</taxon>
        <taxon>Collybiopsis</taxon>
    </lineage>
</organism>
<dbReference type="AlphaFoldDB" id="A0A8H5I6F0"/>
<feature type="compositionally biased region" description="Polar residues" evidence="2">
    <location>
        <begin position="285"/>
        <end position="304"/>
    </location>
</feature>
<reference evidence="3 4" key="1">
    <citation type="journal article" date="2020" name="ISME J.">
        <title>Uncovering the hidden diversity of litter-decomposition mechanisms in mushroom-forming fungi.</title>
        <authorList>
            <person name="Floudas D."/>
            <person name="Bentzer J."/>
            <person name="Ahren D."/>
            <person name="Johansson T."/>
            <person name="Persson P."/>
            <person name="Tunlid A."/>
        </authorList>
    </citation>
    <scope>NUCLEOTIDE SEQUENCE [LARGE SCALE GENOMIC DNA]</scope>
    <source>
        <strain evidence="3 4">CBS 406.79</strain>
    </source>
</reference>
<evidence type="ECO:0000313" key="4">
    <source>
        <dbReference type="Proteomes" id="UP000518752"/>
    </source>
</evidence>
<sequence length="365" mass="40368">MPRQAATASPSSGTQKDRLIHDLGLGIQADEASSRILLQAFDIDNDVQLGRSSRAKPPQRTPFRQISNTLRTNSDTPAFISPRPSRNDPENSFFNPLRDKHFLNLSPTILRHLLRSPSPCADTHNACILSEFNDVGPCHKSMGDVFSSSAPSAGSSLKKSRLRRESSSVYPPTPPLTARIPNDLFMSTPDSFCVENTEVDSVPDITACLSSMTPYAECHPTNRFTPQHDATIPAARSFTLLSSATRLSLCVADEIRAGGETADERRAFLLSLLQSSSRLDESYPVISNNNKHTRPSTLLSPTQSPDHRRSHKPGRILQREFVALLEKRALEEERQAKELVKLAKRLEKLAVQRRQLAAVVLADTK</sequence>
<keyword evidence="1" id="KW-0175">Coiled coil</keyword>